<dbReference type="STRING" id="71657.SAMN02982996_03104"/>
<feature type="chain" id="PRO_5010552794" evidence="4">
    <location>
        <begin position="28"/>
        <end position="602"/>
    </location>
</feature>
<dbReference type="FunFam" id="2.60.40.1180:FF:000007">
    <property type="entry name" value="Sucrose isomerase"/>
    <property type="match status" value="1"/>
</dbReference>
<dbReference type="AlphaFoldDB" id="A0A1H4FJL0"/>
<keyword evidence="4" id="KW-0732">Signal</keyword>
<dbReference type="SUPFAM" id="SSF51445">
    <property type="entry name" value="(Trans)glycosidases"/>
    <property type="match status" value="1"/>
</dbReference>
<keyword evidence="7" id="KW-1185">Reference proteome</keyword>
<dbReference type="SMART" id="SM00642">
    <property type="entry name" value="Aamy"/>
    <property type="match status" value="1"/>
</dbReference>
<organism evidence="6 7">
    <name type="scientific">Lonsdalea quercina</name>
    <dbReference type="NCBI Taxonomy" id="71657"/>
    <lineage>
        <taxon>Bacteria</taxon>
        <taxon>Pseudomonadati</taxon>
        <taxon>Pseudomonadota</taxon>
        <taxon>Gammaproteobacteria</taxon>
        <taxon>Enterobacterales</taxon>
        <taxon>Pectobacteriaceae</taxon>
        <taxon>Lonsdalea</taxon>
    </lineage>
</organism>
<dbReference type="EMBL" id="FNQS01000013">
    <property type="protein sequence ID" value="SEA97476.1"/>
    <property type="molecule type" value="Genomic_DNA"/>
</dbReference>
<dbReference type="Proteomes" id="UP000187280">
    <property type="component" value="Unassembled WGS sequence"/>
</dbReference>
<evidence type="ECO:0000256" key="1">
    <source>
        <dbReference type="ARBA" id="ARBA00008061"/>
    </source>
</evidence>
<dbReference type="GeneID" id="97765945"/>
<dbReference type="InterPro" id="IPR006047">
    <property type="entry name" value="GH13_cat_dom"/>
</dbReference>
<dbReference type="GO" id="GO:0009313">
    <property type="term" value="P:oligosaccharide catabolic process"/>
    <property type="evidence" value="ECO:0007669"/>
    <property type="project" value="TreeGrafter"/>
</dbReference>
<dbReference type="Gene3D" id="2.60.40.1180">
    <property type="entry name" value="Golgi alpha-mannosidase II"/>
    <property type="match status" value="1"/>
</dbReference>
<dbReference type="SUPFAM" id="SSF51011">
    <property type="entry name" value="Glycosyl hydrolase domain"/>
    <property type="match status" value="1"/>
</dbReference>
<dbReference type="PANTHER" id="PTHR10357:SF179">
    <property type="entry name" value="NEUTRAL AND BASIC AMINO ACID TRANSPORT PROTEIN RBAT"/>
    <property type="match status" value="1"/>
</dbReference>
<dbReference type="RefSeq" id="WP_074729323.1">
    <property type="nucleotide sequence ID" value="NZ_FNQS01000013.1"/>
</dbReference>
<gene>
    <name evidence="6" type="ORF">SAMN02982996_03104</name>
</gene>
<keyword evidence="2" id="KW-0378">Hydrolase</keyword>
<accession>A0A1H4FJL0</accession>
<dbReference type="Gene3D" id="3.20.20.80">
    <property type="entry name" value="Glycosidases"/>
    <property type="match status" value="1"/>
</dbReference>
<dbReference type="InterPro" id="IPR032091">
    <property type="entry name" value="Malt_amylase-like_C"/>
</dbReference>
<reference evidence="6 7" key="1">
    <citation type="submission" date="2016-10" db="EMBL/GenBank/DDBJ databases">
        <authorList>
            <person name="de Groot N.N."/>
        </authorList>
    </citation>
    <scope>NUCLEOTIDE SEQUENCE [LARGE SCALE GENOMIC DNA]</scope>
    <source>
        <strain evidence="6 7">ATCC 29281</strain>
    </source>
</reference>
<evidence type="ECO:0000313" key="7">
    <source>
        <dbReference type="Proteomes" id="UP000187280"/>
    </source>
</evidence>
<evidence type="ECO:0000256" key="4">
    <source>
        <dbReference type="SAM" id="SignalP"/>
    </source>
</evidence>
<feature type="signal peptide" evidence="4">
    <location>
        <begin position="1"/>
        <end position="27"/>
    </location>
</feature>
<dbReference type="Pfam" id="PF00128">
    <property type="entry name" value="Alpha-amylase"/>
    <property type="match status" value="1"/>
</dbReference>
<name>A0A1H4FJL0_9GAMM</name>
<protein>
    <submittedName>
        <fullName evidence="6">Oligo-1,6-glucosidase</fullName>
    </submittedName>
</protein>
<proteinExistence type="inferred from homology"/>
<sequence length="602" mass="69044">MNKLRLASLIAISLGIALCGNVPQVQAEPGEAASPHGAVIQRSDDYPTWWKQAVFYEVYLRSFKDGNGDGIGDLNGLIEKLDYLHNLGIDAIWITPHYDSPNQDSGYDVRDYKKVMKDFGTMEDFNRLVSEMKKRNMRLMIDIVFNHTSDQHPWFLKSKESTDNPYRSYYFWRDGKNGGEPNNYPSIFSGPAWEKDAKTDQYYLHYFSVHQPDLDWGNPKVRAALYDIMEFWLSKGVSGLRFDSINTISKQPGFPDLNQQQLGHAAATYGTGPDVHRYINDMNQHVMSHHKDMAFAAEAFGVPQESLKDYVDQRRHEMDMAFTFESVLFYRYPGEKWHYKGWVLPQLKEVVQHANESGGEYGWLAFFLGNHDNPRVVSTLGDDRPEWRERSAKALGTLLLTQHATPFIYQGDELGMVNAPFKSIDDYNDIQTKAFYKNLVLSGKVKEDDFLNNIRITSREQSRTPLQWNAEKNAGFTTGTPWYTVNPTYKEINAASEVSNPNSVYNYYRELIALRHRIPALVYGKYADLDAQNPDVFAYTRSLKGERYLMVINFKEKAIDYTLPDHLAIGETLLESGEKAKPEANATVLNLQPWQAGIYKLK</sequence>
<evidence type="ECO:0000313" key="6">
    <source>
        <dbReference type="EMBL" id="SEA97476.1"/>
    </source>
</evidence>
<dbReference type="InterPro" id="IPR013780">
    <property type="entry name" value="Glyco_hydro_b"/>
</dbReference>
<feature type="domain" description="Glycosyl hydrolase family 13 catalytic" evidence="5">
    <location>
        <begin position="57"/>
        <end position="463"/>
    </location>
</feature>
<evidence type="ECO:0000256" key="3">
    <source>
        <dbReference type="ARBA" id="ARBA00023295"/>
    </source>
</evidence>
<dbReference type="Pfam" id="PF16657">
    <property type="entry name" value="Malt_amylase_C"/>
    <property type="match status" value="1"/>
</dbReference>
<comment type="similarity">
    <text evidence="1">Belongs to the glycosyl hydrolase 13 family.</text>
</comment>
<dbReference type="FunFam" id="3.90.400.10:FF:000002">
    <property type="entry name" value="Sucrose isomerase"/>
    <property type="match status" value="1"/>
</dbReference>
<evidence type="ECO:0000259" key="5">
    <source>
        <dbReference type="SMART" id="SM00642"/>
    </source>
</evidence>
<dbReference type="FunFam" id="3.20.20.80:FF:000064">
    <property type="entry name" value="Oligo-1,6-glucosidase"/>
    <property type="match status" value="2"/>
</dbReference>
<dbReference type="CDD" id="cd11333">
    <property type="entry name" value="AmyAc_SI_OligoGlu_DGase"/>
    <property type="match status" value="1"/>
</dbReference>
<dbReference type="GO" id="GO:0004556">
    <property type="term" value="F:alpha-amylase activity"/>
    <property type="evidence" value="ECO:0007669"/>
    <property type="project" value="TreeGrafter"/>
</dbReference>
<evidence type="ECO:0000256" key="2">
    <source>
        <dbReference type="ARBA" id="ARBA00022801"/>
    </source>
</evidence>
<dbReference type="InterPro" id="IPR017853">
    <property type="entry name" value="GH"/>
</dbReference>
<dbReference type="eggNOG" id="COG0366">
    <property type="taxonomic scope" value="Bacteria"/>
</dbReference>
<dbReference type="Gene3D" id="3.90.400.10">
    <property type="entry name" value="Oligo-1,6-glucosidase, Domain 2"/>
    <property type="match status" value="1"/>
</dbReference>
<keyword evidence="3" id="KW-0326">Glycosidase</keyword>
<dbReference type="InterPro" id="IPR045857">
    <property type="entry name" value="O16G_dom_2"/>
</dbReference>
<dbReference type="PANTHER" id="PTHR10357">
    <property type="entry name" value="ALPHA-AMYLASE FAMILY MEMBER"/>
    <property type="match status" value="1"/>
</dbReference>